<dbReference type="Proteomes" id="UP000007148">
    <property type="component" value="Unassembled WGS sequence"/>
</dbReference>
<proteinExistence type="predicted"/>
<dbReference type="PANTHER" id="PTHR36100:SF1">
    <property type="entry name" value="BUD SITE SELECTION PROTEIN 4"/>
    <property type="match status" value="1"/>
</dbReference>
<keyword evidence="2" id="KW-0131">Cell cycle</keyword>
<feature type="region of interest" description="Disordered" evidence="3">
    <location>
        <begin position="569"/>
        <end position="760"/>
    </location>
</feature>
<dbReference type="Gene3D" id="2.30.29.30">
    <property type="entry name" value="Pleckstrin-homology domain (PH domain)/Phosphotyrosine-binding domain (PTB)"/>
    <property type="match status" value="1"/>
</dbReference>
<feature type="compositionally biased region" description="Acidic residues" evidence="3">
    <location>
        <begin position="306"/>
        <end position="316"/>
    </location>
</feature>
<dbReference type="STRING" id="1109443.G4TB06"/>
<dbReference type="GO" id="GO:0005525">
    <property type="term" value="F:GTP binding"/>
    <property type="evidence" value="ECO:0007669"/>
    <property type="project" value="TreeGrafter"/>
</dbReference>
<sequence length="1223" mass="135115">MQSNHSRASANNAALSRSGHPSSTSSSGSSTPPLKTGKTTTAYASESTLIGGVKGGAPLARRQSASFNHVRTSSLVSSSPFKTGGNTTSSTPAVKPRPQINPSQFQHGEAHRHSSSGEQPTSYLSQSRSRSDENKLFDNIRKPRESKGFQRLPQAEAVTKSPFVEANGLPPGSKHTITRSAEYPSHAADAVSSHRVSKSATLPALSGTSTASTEGAAGHPLLAPNHVLSARPLPGTPQRPTRPVSMFVQGSVPVSTSPTTRSSLASRRLLGPRSPEEGIGSRSFSDSPTRYERRKTVTWDERCDVVEFEQDDEESVPPESVSDSQEVRDSETESEVEEVPPAVPPKQEEREWFGPDREDGRSPSPILSGSINDAADDMESDRISADPISDDDMPTPQRETFDLPVEDPHNHHMDIGSISTATIPRRSGSESFLEGTSAFRDDSMSTQEDSFHRSLREEPVVETSRLAESRSPEKFPRISRDAIRKQVEQQRLSANFDDEHSQSRLSIGDERRLSQGGSGYNSPMRKFDHSPVPSPGPRPRAEQVFTSSNVNLEDVQSALDRLMLGVEKGFEPSIHSNITEQDYDETSSNGDDYAPRSYGQPPEEEHDDTPREDEYLEPSEGAQLHRQSTAMSGTSTESTDGPYTPDIHGMAQPELPSDAKDIDSMYEDSKPLPPPPEMEPSPVMHHTHLQDETSSAEGHQMTLAVPAGASVRRGSTIKRHEEAIKAKRREQRALEGRPSKRRSHSTGDLKTQFSPGSETLEIDNRDDIDLTDAFQHEVAKLEPVKKSYMMKQRRPTIYASDSRVGHSGMAGDVHKGRAWRAVRRPSDMNEYSRQIRQLRQQEKGATPPGKVFVRVLGIRALEVPLPAQPTYFTCVLNNGIHFVETPASKLEKDESIIDQEFELIEHEKLEFTLTIKVRKDAHIAQILNPPARPAYLPPAVRVETPTKSKGVRSFFSSPSKKPSKQAAIREVEATPPPVHTADPFGRYLKKDLSIARALVSFREIMDRCDTKLFETSYPLVGQCAEGGQLATKTIGEIVLQIFRLPPLPGIPADDLPQSLEECQRGLRHVQWHKVVYHEGVLTQLGGDCTTWRRRNLQVMGANLIAFNDVTKRPITTMDLRKITLVEDDGRPGVPATVITPPADAVEGGLNPPKLRRQRSFNSLAGIEHSFRVIFDGNENDEVCFFADNAEEKARWMEIFGALVGRIPHNPLWAELVWQRQQTV</sequence>
<dbReference type="OMA" id="QHETQHA"/>
<dbReference type="SUPFAM" id="SSF50729">
    <property type="entry name" value="PH domain-like"/>
    <property type="match status" value="1"/>
</dbReference>
<dbReference type="eggNOG" id="ENOG502REBM">
    <property type="taxonomic scope" value="Eukaryota"/>
</dbReference>
<feature type="compositionally biased region" description="Basic and acidic residues" evidence="3">
    <location>
        <begin position="129"/>
        <end position="148"/>
    </location>
</feature>
<feature type="compositionally biased region" description="Polar residues" evidence="3">
    <location>
        <begin position="746"/>
        <end position="757"/>
    </location>
</feature>
<feature type="compositionally biased region" description="Basic and acidic residues" evidence="3">
    <location>
        <begin position="657"/>
        <end position="670"/>
    </location>
</feature>
<evidence type="ECO:0000313" key="6">
    <source>
        <dbReference type="Proteomes" id="UP000007148"/>
    </source>
</evidence>
<evidence type="ECO:0000259" key="4">
    <source>
        <dbReference type="PROSITE" id="PS50003"/>
    </source>
</evidence>
<dbReference type="InParanoid" id="G4TB06"/>
<organism evidence="5 6">
    <name type="scientific">Serendipita indica (strain DSM 11827)</name>
    <name type="common">Root endophyte fungus</name>
    <name type="synonym">Piriformospora indica</name>
    <dbReference type="NCBI Taxonomy" id="1109443"/>
    <lineage>
        <taxon>Eukaryota</taxon>
        <taxon>Fungi</taxon>
        <taxon>Dikarya</taxon>
        <taxon>Basidiomycota</taxon>
        <taxon>Agaricomycotina</taxon>
        <taxon>Agaricomycetes</taxon>
        <taxon>Sebacinales</taxon>
        <taxon>Serendipitaceae</taxon>
        <taxon>Serendipita</taxon>
    </lineage>
</organism>
<feature type="domain" description="PH" evidence="4">
    <location>
        <begin position="1074"/>
        <end position="1204"/>
    </location>
</feature>
<dbReference type="AlphaFoldDB" id="G4TB06"/>
<dbReference type="PROSITE" id="PS50003">
    <property type="entry name" value="PH_DOMAIN"/>
    <property type="match status" value="1"/>
</dbReference>
<comment type="caution">
    <text evidence="5">The sequence shown here is derived from an EMBL/GenBank/DDBJ whole genome shotgun (WGS) entry which is preliminary data.</text>
</comment>
<protein>
    <submittedName>
        <fullName evidence="5">Related to budding protein</fullName>
    </submittedName>
</protein>
<gene>
    <name evidence="5" type="ORF">PIIN_02370</name>
</gene>
<feature type="compositionally biased region" description="Basic and acidic residues" evidence="3">
    <location>
        <begin position="346"/>
        <end position="361"/>
    </location>
</feature>
<dbReference type="InterPro" id="IPR001849">
    <property type="entry name" value="PH_domain"/>
</dbReference>
<feature type="compositionally biased region" description="Polar residues" evidence="3">
    <location>
        <begin position="574"/>
        <end position="590"/>
    </location>
</feature>
<dbReference type="HOGENOM" id="CLU_004594_0_0_1"/>
<dbReference type="PANTHER" id="PTHR36100">
    <property type="entry name" value="BUD SITE SELECTION PROTEIN 4"/>
    <property type="match status" value="1"/>
</dbReference>
<name>G4TB06_SERID</name>
<reference evidence="5 6" key="1">
    <citation type="journal article" date="2011" name="PLoS Pathog.">
        <title>Endophytic Life Strategies Decoded by Genome and Transcriptome Analyses of the Mutualistic Root Symbiont Piriformospora indica.</title>
        <authorList>
            <person name="Zuccaro A."/>
            <person name="Lahrmann U."/>
            <person name="Guldener U."/>
            <person name="Langen G."/>
            <person name="Pfiffi S."/>
            <person name="Biedenkopf D."/>
            <person name="Wong P."/>
            <person name="Samans B."/>
            <person name="Grimm C."/>
            <person name="Basiewicz M."/>
            <person name="Murat C."/>
            <person name="Martin F."/>
            <person name="Kogel K.H."/>
        </authorList>
    </citation>
    <scope>NUCLEOTIDE SEQUENCE [LARGE SCALE GENOMIC DNA]</scope>
    <source>
        <strain evidence="5 6">DSM 11827</strain>
    </source>
</reference>
<keyword evidence="6" id="KW-1185">Reference proteome</keyword>
<feature type="compositionally biased region" description="Basic and acidic residues" evidence="3">
    <location>
        <begin position="439"/>
        <end position="488"/>
    </location>
</feature>
<feature type="compositionally biased region" description="Basic and acidic residues" evidence="3">
    <location>
        <begin position="497"/>
        <end position="513"/>
    </location>
</feature>
<dbReference type="InterPro" id="IPR011993">
    <property type="entry name" value="PH-like_dom_sf"/>
</dbReference>
<keyword evidence="1" id="KW-0132">Cell division</keyword>
<evidence type="ECO:0000256" key="1">
    <source>
        <dbReference type="ARBA" id="ARBA00022618"/>
    </source>
</evidence>
<feature type="compositionally biased region" description="Polar residues" evidence="3">
    <location>
        <begin position="63"/>
        <end position="92"/>
    </location>
</feature>
<dbReference type="GO" id="GO:0051301">
    <property type="term" value="P:cell division"/>
    <property type="evidence" value="ECO:0007669"/>
    <property type="project" value="UniProtKB-KW"/>
</dbReference>
<feature type="compositionally biased region" description="Basic and acidic residues" evidence="3">
    <location>
        <begin position="718"/>
        <end position="738"/>
    </location>
</feature>
<dbReference type="OrthoDB" id="2123378at2759"/>
<evidence type="ECO:0000256" key="2">
    <source>
        <dbReference type="ARBA" id="ARBA00023306"/>
    </source>
</evidence>
<feature type="compositionally biased region" description="Basic and acidic residues" evidence="3">
    <location>
        <begin position="289"/>
        <end position="305"/>
    </location>
</feature>
<accession>G4TB06</accession>
<feature type="compositionally biased region" description="Low complexity" evidence="3">
    <location>
        <begin position="251"/>
        <end position="263"/>
    </location>
</feature>
<dbReference type="SMART" id="SM00233">
    <property type="entry name" value="PH"/>
    <property type="match status" value="1"/>
</dbReference>
<evidence type="ECO:0000256" key="3">
    <source>
        <dbReference type="SAM" id="MobiDB-lite"/>
    </source>
</evidence>
<feature type="region of interest" description="Disordered" evidence="3">
    <location>
        <begin position="1"/>
        <end position="546"/>
    </location>
</feature>
<evidence type="ECO:0000313" key="5">
    <source>
        <dbReference type="EMBL" id="CCA68506.1"/>
    </source>
</evidence>
<dbReference type="EMBL" id="CAFZ01000034">
    <property type="protein sequence ID" value="CCA68506.1"/>
    <property type="molecule type" value="Genomic_DNA"/>
</dbReference>
<feature type="compositionally biased region" description="Polar residues" evidence="3">
    <location>
        <begin position="625"/>
        <end position="641"/>
    </location>
</feature>
<feature type="compositionally biased region" description="Low complexity" evidence="3">
    <location>
        <begin position="1"/>
        <end position="37"/>
    </location>
</feature>
<feature type="compositionally biased region" description="Polar residues" evidence="3">
    <location>
        <begin position="38"/>
        <end position="48"/>
    </location>
</feature>
<feature type="compositionally biased region" description="Polar residues" evidence="3">
    <location>
        <begin position="116"/>
        <end position="128"/>
    </location>
</feature>
<dbReference type="InterPro" id="IPR052007">
    <property type="entry name" value="Bud4"/>
</dbReference>